<dbReference type="Pfam" id="PF04134">
    <property type="entry name" value="DCC1-like"/>
    <property type="match status" value="1"/>
</dbReference>
<organism evidence="1 2">
    <name type="scientific">Patiria miniata</name>
    <name type="common">Bat star</name>
    <name type="synonym">Asterina miniata</name>
    <dbReference type="NCBI Taxonomy" id="46514"/>
    <lineage>
        <taxon>Eukaryota</taxon>
        <taxon>Metazoa</taxon>
        <taxon>Echinodermata</taxon>
        <taxon>Eleutherozoa</taxon>
        <taxon>Asterozoa</taxon>
        <taxon>Asteroidea</taxon>
        <taxon>Valvatacea</taxon>
        <taxon>Valvatida</taxon>
        <taxon>Asterinidae</taxon>
        <taxon>Patiria</taxon>
    </lineage>
</organism>
<dbReference type="OMA" id="WIVAYMR"/>
<dbReference type="EnsemblMetazoa" id="XM_038205885.1">
    <property type="protein sequence ID" value="XP_038061813.1"/>
    <property type="gene ID" value="LOC119732397"/>
</dbReference>
<dbReference type="GO" id="GO:0015035">
    <property type="term" value="F:protein-disulfide reductase activity"/>
    <property type="evidence" value="ECO:0007669"/>
    <property type="project" value="InterPro"/>
</dbReference>
<dbReference type="OrthoDB" id="441708at2759"/>
<sequence>MNLALRSLYTRTAFCSSTSMVHGPRFRIQVSLNRTAKINQDGHDGRDCAWTRLLTAGVSTSTNEMAEKKLKVLYDGDCPLCMQEIKFVQYMNKKKDTLELVNIASPDYNPEENNRISYETAMGVMHVIGPNQQVYTKVDAVYEMYSALGLRWIVAYMRWPLLSTFFEWAYMVFARRRLQWTRSWRGCETAKCQIENQPPSNKEKS</sequence>
<dbReference type="PANTHER" id="PTHR34290">
    <property type="entry name" value="SI:CH73-390P7.2"/>
    <property type="match status" value="1"/>
</dbReference>
<name>A0A914ADK7_PATMI</name>
<evidence type="ECO:0000313" key="2">
    <source>
        <dbReference type="Proteomes" id="UP000887568"/>
    </source>
</evidence>
<keyword evidence="2" id="KW-1185">Reference proteome</keyword>
<accession>A0A914ADK7</accession>
<dbReference type="RefSeq" id="XP_038061813.1">
    <property type="nucleotide sequence ID" value="XM_038205885.1"/>
</dbReference>
<evidence type="ECO:0000313" key="1">
    <source>
        <dbReference type="EnsemblMetazoa" id="XP_038061813.1"/>
    </source>
</evidence>
<dbReference type="InterPro" id="IPR007263">
    <property type="entry name" value="DCC1-like"/>
</dbReference>
<dbReference type="Proteomes" id="UP000887568">
    <property type="component" value="Unplaced"/>
</dbReference>
<protein>
    <recommendedName>
        <fullName evidence="3">Thiol-disulfide oxidoreductase DCC</fullName>
    </recommendedName>
</protein>
<evidence type="ECO:0008006" key="3">
    <source>
        <dbReference type="Google" id="ProtNLM"/>
    </source>
</evidence>
<proteinExistence type="predicted"/>
<dbReference type="GeneID" id="119732397"/>
<dbReference type="InterPro" id="IPR044691">
    <property type="entry name" value="DCC1_Trx"/>
</dbReference>
<reference evidence="1" key="1">
    <citation type="submission" date="2022-11" db="UniProtKB">
        <authorList>
            <consortium name="EnsemblMetazoa"/>
        </authorList>
    </citation>
    <scope>IDENTIFICATION</scope>
</reference>
<dbReference type="PANTHER" id="PTHR34290:SF2">
    <property type="entry name" value="OS04G0668800 PROTEIN"/>
    <property type="match status" value="1"/>
</dbReference>
<dbReference type="AlphaFoldDB" id="A0A914ADK7"/>